<evidence type="ECO:0000259" key="5">
    <source>
        <dbReference type="Pfam" id="PF01931"/>
    </source>
</evidence>
<feature type="region of interest" description="Disordered" evidence="4">
    <location>
        <begin position="103"/>
        <end position="157"/>
    </location>
</feature>
<organism evidence="6 7">
    <name type="scientific">Trichonephila clavata</name>
    <name type="common">Joro spider</name>
    <name type="synonym">Nephila clavata</name>
    <dbReference type="NCBI Taxonomy" id="2740835"/>
    <lineage>
        <taxon>Eukaryota</taxon>
        <taxon>Metazoa</taxon>
        <taxon>Ecdysozoa</taxon>
        <taxon>Arthropoda</taxon>
        <taxon>Chelicerata</taxon>
        <taxon>Arachnida</taxon>
        <taxon>Araneae</taxon>
        <taxon>Araneomorphae</taxon>
        <taxon>Entelegynae</taxon>
        <taxon>Araneoidea</taxon>
        <taxon>Nephilidae</taxon>
        <taxon>Trichonephila</taxon>
    </lineage>
</organism>
<feature type="region of interest" description="Disordered" evidence="4">
    <location>
        <begin position="22"/>
        <end position="56"/>
    </location>
</feature>
<feature type="domain" description="Non-canonical purine NTP phosphatase/PRRC1" evidence="5">
    <location>
        <begin position="239"/>
        <end position="355"/>
    </location>
</feature>
<dbReference type="FunFam" id="3.90.950.10:FF:000017">
    <property type="entry name" value="Protein PRRC1-B"/>
    <property type="match status" value="1"/>
</dbReference>
<gene>
    <name evidence="6" type="primary">PRRC1</name>
    <name evidence="6" type="ORF">TNCT_52601</name>
</gene>
<sequence length="418" mass="45015">MINIVPVNLTIFVNMMEEVSDDTNGESTFEFVGDKSDESTSKDSASQGDSEKELTSLEQISPFYQTSNIKAPSEPQVTSSPPVATVESGISFYDPSQYSDTKTTLFTPFPTQPENTSFTPAIPSTSPNQYMPVQQSSQDAAAPSQTFQAPLPMPPQSQQNLPEMGASYCSVPLPESNGGPIPLQEGGSESGMWGWIKGTQFLNKVAEKAKSSVDSVITTLDPGMKEIINSGGDISVIVASGNETKVSAVREAFQLVFGKATVQGMPIQSSSIAPQPVGYSAGLKAAEERINNLRQQGFVQGNHILLAIENFIAEITPENWFDIGCLLLQDFSSRISLQVYTEAIPISSQFVSQAKDQTPADYPLGWSGHAVTIGQIIGSSMGVHHSEWHQAFTGVSRREILFLAAKTIAGLYKTQLGR</sequence>
<evidence type="ECO:0000256" key="3">
    <source>
        <dbReference type="ARBA" id="ARBA00023034"/>
    </source>
</evidence>
<evidence type="ECO:0000313" key="6">
    <source>
        <dbReference type="EMBL" id="GFQ77296.1"/>
    </source>
</evidence>
<comment type="subcellular location">
    <subcellularLocation>
        <location evidence="1">Golgi apparatus</location>
    </subcellularLocation>
</comment>
<dbReference type="Proteomes" id="UP000887116">
    <property type="component" value="Unassembled WGS sequence"/>
</dbReference>
<dbReference type="AlphaFoldDB" id="A0A8X6KLZ4"/>
<feature type="compositionally biased region" description="Low complexity" evidence="4">
    <location>
        <begin position="134"/>
        <end position="145"/>
    </location>
</feature>
<dbReference type="Pfam" id="PF01931">
    <property type="entry name" value="NTPase_I-T"/>
    <property type="match status" value="1"/>
</dbReference>
<accession>A0A8X6KLZ4</accession>
<comment type="similarity">
    <text evidence="2">Belongs to the PRRC1 family.</text>
</comment>
<name>A0A8X6KLZ4_TRICU</name>
<dbReference type="InterPro" id="IPR029001">
    <property type="entry name" value="ITPase-like_fam"/>
</dbReference>
<proteinExistence type="inferred from homology"/>
<dbReference type="GO" id="GO:0005794">
    <property type="term" value="C:Golgi apparatus"/>
    <property type="evidence" value="ECO:0007669"/>
    <property type="project" value="UniProtKB-SubCell"/>
</dbReference>
<comment type="caution">
    <text evidence="6">The sequence shown here is derived from an EMBL/GenBank/DDBJ whole genome shotgun (WGS) entry which is preliminary data.</text>
</comment>
<dbReference type="PANTHER" id="PTHR23276:SF2">
    <property type="entry name" value="PROTEIN PRRC1"/>
    <property type="match status" value="1"/>
</dbReference>
<evidence type="ECO:0000256" key="2">
    <source>
        <dbReference type="ARBA" id="ARBA00010298"/>
    </source>
</evidence>
<reference evidence="6" key="1">
    <citation type="submission" date="2020-07" db="EMBL/GenBank/DDBJ databases">
        <title>Multicomponent nature underlies the extraordinary mechanical properties of spider dragline silk.</title>
        <authorList>
            <person name="Kono N."/>
            <person name="Nakamura H."/>
            <person name="Mori M."/>
            <person name="Yoshida Y."/>
            <person name="Ohtoshi R."/>
            <person name="Malay A.D."/>
            <person name="Moran D.A.P."/>
            <person name="Tomita M."/>
            <person name="Numata K."/>
            <person name="Arakawa K."/>
        </authorList>
    </citation>
    <scope>NUCLEOTIDE SEQUENCE</scope>
</reference>
<evidence type="ECO:0000313" key="7">
    <source>
        <dbReference type="Proteomes" id="UP000887116"/>
    </source>
</evidence>
<protein>
    <submittedName>
        <fullName evidence="6">Protein PRRC1</fullName>
    </submittedName>
</protein>
<evidence type="ECO:0000256" key="1">
    <source>
        <dbReference type="ARBA" id="ARBA00004555"/>
    </source>
</evidence>
<dbReference type="EMBL" id="BMAO01001982">
    <property type="protein sequence ID" value="GFQ77296.1"/>
    <property type="molecule type" value="Genomic_DNA"/>
</dbReference>
<dbReference type="InterPro" id="IPR026534">
    <property type="entry name" value="PRRC1"/>
</dbReference>
<keyword evidence="3" id="KW-0333">Golgi apparatus</keyword>
<feature type="compositionally biased region" description="Basic and acidic residues" evidence="4">
    <location>
        <begin position="32"/>
        <end position="41"/>
    </location>
</feature>
<keyword evidence="7" id="KW-1185">Reference proteome</keyword>
<feature type="compositionally biased region" description="Polar residues" evidence="4">
    <location>
        <begin position="112"/>
        <end position="133"/>
    </location>
</feature>
<dbReference type="Gene3D" id="3.90.950.10">
    <property type="match status" value="1"/>
</dbReference>
<dbReference type="OrthoDB" id="4968544at2759"/>
<dbReference type="InterPro" id="IPR026533">
    <property type="entry name" value="NTPase/PRRC1"/>
</dbReference>
<evidence type="ECO:0000256" key="4">
    <source>
        <dbReference type="SAM" id="MobiDB-lite"/>
    </source>
</evidence>
<dbReference type="GO" id="GO:0034237">
    <property type="term" value="F:protein kinase A regulatory subunit binding"/>
    <property type="evidence" value="ECO:0007669"/>
    <property type="project" value="TreeGrafter"/>
</dbReference>
<dbReference type="PANTHER" id="PTHR23276">
    <property type="entry name" value="PROTEIN PRRC1"/>
    <property type="match status" value="1"/>
</dbReference>
<dbReference type="SUPFAM" id="SSF52972">
    <property type="entry name" value="ITPase-like"/>
    <property type="match status" value="1"/>
</dbReference>